<dbReference type="AlphaFoldDB" id="K9ZYK7"/>
<dbReference type="Proteomes" id="UP000010467">
    <property type="component" value="Chromosome"/>
</dbReference>
<accession>K9ZYK7</accession>
<dbReference type="EMBL" id="CP003382">
    <property type="protein sequence ID" value="AFZ66656.1"/>
    <property type="molecule type" value="Genomic_DNA"/>
</dbReference>
<dbReference type="KEGG" id="dpd:Deipe_1093"/>
<dbReference type="HOGENOM" id="CLU_3198871_0_0_0"/>
<proteinExistence type="predicted"/>
<keyword evidence="2" id="KW-1185">Reference proteome</keyword>
<evidence type="ECO:0000313" key="1">
    <source>
        <dbReference type="EMBL" id="AFZ66656.1"/>
    </source>
</evidence>
<reference evidence="2" key="1">
    <citation type="submission" date="2012-03" db="EMBL/GenBank/DDBJ databases">
        <title>Complete sequence of chromosome of Deinococcus peraridilitoris DSM 19664.</title>
        <authorList>
            <person name="Lucas S."/>
            <person name="Copeland A."/>
            <person name="Lapidus A."/>
            <person name="Glavina del Rio T."/>
            <person name="Dalin E."/>
            <person name="Tice H."/>
            <person name="Bruce D."/>
            <person name="Goodwin L."/>
            <person name="Pitluck S."/>
            <person name="Peters L."/>
            <person name="Mikhailova N."/>
            <person name="Lu M."/>
            <person name="Kyrpides N."/>
            <person name="Mavromatis K."/>
            <person name="Ivanova N."/>
            <person name="Brettin T."/>
            <person name="Detter J.C."/>
            <person name="Han C."/>
            <person name="Larimer F."/>
            <person name="Land M."/>
            <person name="Hauser L."/>
            <person name="Markowitz V."/>
            <person name="Cheng J.-F."/>
            <person name="Hugenholtz P."/>
            <person name="Woyke T."/>
            <person name="Wu D."/>
            <person name="Pukall R."/>
            <person name="Steenblock K."/>
            <person name="Brambilla E."/>
            <person name="Klenk H.-P."/>
            <person name="Eisen J.A."/>
        </authorList>
    </citation>
    <scope>NUCLEOTIDE SEQUENCE [LARGE SCALE GENOMIC DNA]</scope>
    <source>
        <strain evidence="2">DSM 19664 / LMG 22246 / CIP 109416 / KR-200</strain>
    </source>
</reference>
<evidence type="ECO:0000313" key="2">
    <source>
        <dbReference type="Proteomes" id="UP000010467"/>
    </source>
</evidence>
<organism evidence="1 2">
    <name type="scientific">Deinococcus peraridilitoris (strain DSM 19664 / LMG 22246 / CIP 109416 / KR-200)</name>
    <dbReference type="NCBI Taxonomy" id="937777"/>
    <lineage>
        <taxon>Bacteria</taxon>
        <taxon>Thermotogati</taxon>
        <taxon>Deinococcota</taxon>
        <taxon>Deinococci</taxon>
        <taxon>Deinococcales</taxon>
        <taxon>Deinococcaceae</taxon>
        <taxon>Deinococcus</taxon>
    </lineage>
</organism>
<protein>
    <submittedName>
        <fullName evidence="1">Uncharacterized protein</fullName>
    </submittedName>
</protein>
<sequence length="45" mass="5275">MQSSDEQFKDHADMTDSEVAEALTALCNEIRQRVEERYGTVDIRW</sequence>
<name>K9ZYK7_DEIPD</name>
<gene>
    <name evidence="1" type="ordered locus">Deipe_1093</name>
</gene>